<evidence type="ECO:0000256" key="13">
    <source>
        <dbReference type="PIRSR" id="PIRSR000350-4"/>
    </source>
</evidence>
<dbReference type="PRINTS" id="PR00411">
    <property type="entry name" value="PNDRDTASEI"/>
</dbReference>
<dbReference type="GO" id="GO:0004148">
    <property type="term" value="F:dihydrolipoyl dehydrogenase (NADH) activity"/>
    <property type="evidence" value="ECO:0007669"/>
    <property type="project" value="UniProtKB-EC"/>
</dbReference>
<evidence type="ECO:0000256" key="3">
    <source>
        <dbReference type="ARBA" id="ARBA00016961"/>
    </source>
</evidence>
<comment type="caution">
    <text evidence="17">The sequence shown here is derived from an EMBL/GenBank/DDBJ whole genome shotgun (WGS) entry which is preliminary data.</text>
</comment>
<comment type="miscellaneous">
    <text evidence="14">The active site is a redox-active disulfide bond.</text>
</comment>
<keyword evidence="5 12" id="KW-0274">FAD</keyword>
<dbReference type="PANTHER" id="PTHR22912">
    <property type="entry name" value="DISULFIDE OXIDOREDUCTASE"/>
    <property type="match status" value="1"/>
</dbReference>
<dbReference type="FunFam" id="3.50.50.60:FF:000001">
    <property type="entry name" value="Dihydrolipoyl dehydrogenase, mitochondrial"/>
    <property type="match status" value="1"/>
</dbReference>
<feature type="domain" description="FAD/NAD(P)-binding" evidence="16">
    <location>
        <begin position="9"/>
        <end position="329"/>
    </location>
</feature>
<accession>A0A5B0X6U4</accession>
<evidence type="ECO:0000313" key="17">
    <source>
        <dbReference type="EMBL" id="KAA1194996.1"/>
    </source>
</evidence>
<evidence type="ECO:0000259" key="15">
    <source>
        <dbReference type="Pfam" id="PF02852"/>
    </source>
</evidence>
<dbReference type="Pfam" id="PF07992">
    <property type="entry name" value="Pyr_redox_2"/>
    <property type="match status" value="1"/>
</dbReference>
<reference evidence="17 18" key="1">
    <citation type="submission" date="2019-09" db="EMBL/GenBank/DDBJ databases">
        <title>Whole genome sequence of Photorhabdus heterorhabditis strain ETL (Enterobacteriales: Enterobacteriaceae) a bacterial symbiont of Heterorhabditis zealandica strain ETL (Rhabditida: Heterorhabditidae).</title>
        <authorList>
            <person name="Lulamba T.E."/>
            <person name="Serepa-Dlamini M.H."/>
        </authorList>
    </citation>
    <scope>NUCLEOTIDE SEQUENCE [LARGE SCALE GENOMIC DNA]</scope>
    <source>
        <strain evidence="17 18">ETL</strain>
    </source>
</reference>
<dbReference type="Proteomes" id="UP000322184">
    <property type="component" value="Unassembled WGS sequence"/>
</dbReference>
<evidence type="ECO:0000256" key="11">
    <source>
        <dbReference type="PIRSR" id="PIRSR000350-2"/>
    </source>
</evidence>
<dbReference type="InterPro" id="IPR001100">
    <property type="entry name" value="Pyr_nuc-diS_OxRdtase"/>
</dbReference>
<dbReference type="STRING" id="880156.AM629_12145"/>
<evidence type="ECO:0000256" key="10">
    <source>
        <dbReference type="ARBA" id="ARBA00049187"/>
    </source>
</evidence>
<feature type="binding site" evidence="12">
    <location>
        <position position="118"/>
    </location>
    <ligand>
        <name>FAD</name>
        <dbReference type="ChEBI" id="CHEBI:57692"/>
    </ligand>
</feature>
<dbReference type="SUPFAM" id="SSF51905">
    <property type="entry name" value="FAD/NAD(P)-binding domain"/>
    <property type="match status" value="1"/>
</dbReference>
<dbReference type="Pfam" id="PF02852">
    <property type="entry name" value="Pyr_redox_dim"/>
    <property type="match status" value="1"/>
</dbReference>
<gene>
    <name evidence="17" type="primary">lpdA</name>
    <name evidence="17" type="ORF">F0L16_04820</name>
</gene>
<keyword evidence="4 14" id="KW-0285">Flavoprotein</keyword>
<evidence type="ECO:0000256" key="1">
    <source>
        <dbReference type="ARBA" id="ARBA00007532"/>
    </source>
</evidence>
<feature type="binding site" evidence="12">
    <location>
        <position position="273"/>
    </location>
    <ligand>
        <name>NAD(+)</name>
        <dbReference type="ChEBI" id="CHEBI:57540"/>
    </ligand>
</feature>
<comment type="catalytic activity">
    <reaction evidence="10 14">
        <text>N(6)-[(R)-dihydrolipoyl]-L-lysyl-[protein] + NAD(+) = N(6)-[(R)-lipoyl]-L-lysyl-[protein] + NADH + H(+)</text>
        <dbReference type="Rhea" id="RHEA:15045"/>
        <dbReference type="Rhea" id="RHEA-COMP:10474"/>
        <dbReference type="Rhea" id="RHEA-COMP:10475"/>
        <dbReference type="ChEBI" id="CHEBI:15378"/>
        <dbReference type="ChEBI" id="CHEBI:57540"/>
        <dbReference type="ChEBI" id="CHEBI:57945"/>
        <dbReference type="ChEBI" id="CHEBI:83099"/>
        <dbReference type="ChEBI" id="CHEBI:83100"/>
        <dbReference type="EC" id="1.8.1.4"/>
    </reaction>
</comment>
<dbReference type="PRINTS" id="PR00368">
    <property type="entry name" value="FADPNR"/>
</dbReference>
<dbReference type="PIRSF" id="PIRSF000350">
    <property type="entry name" value="Mercury_reductase_MerA"/>
    <property type="match status" value="1"/>
</dbReference>
<feature type="domain" description="Pyridine nucleotide-disulphide oxidoreductase dimerisation" evidence="15">
    <location>
        <begin position="348"/>
        <end position="456"/>
    </location>
</feature>
<evidence type="ECO:0000259" key="16">
    <source>
        <dbReference type="Pfam" id="PF07992"/>
    </source>
</evidence>
<dbReference type="PROSITE" id="PS00076">
    <property type="entry name" value="PYRIDINE_REDOX_1"/>
    <property type="match status" value="1"/>
</dbReference>
<evidence type="ECO:0000256" key="9">
    <source>
        <dbReference type="ARBA" id="ARBA00023284"/>
    </source>
</evidence>
<keyword evidence="9 14" id="KW-0676">Redox-active center</keyword>
<proteinExistence type="inferred from homology"/>
<dbReference type="AlphaFoldDB" id="A0A5B0X6U4"/>
<feature type="binding site" evidence="12">
    <location>
        <position position="55"/>
    </location>
    <ligand>
        <name>FAD</name>
        <dbReference type="ChEBI" id="CHEBI:57692"/>
    </ligand>
</feature>
<dbReference type="GO" id="GO:0050660">
    <property type="term" value="F:flavin adenine dinucleotide binding"/>
    <property type="evidence" value="ECO:0007669"/>
    <property type="project" value="InterPro"/>
</dbReference>
<sequence length="476" mass="50525">MMSTEIKTQVVVLGAGPAGYSAAFRCADLGLETVLVERYSTLGGVCLNVGCIPSKALLHVAKVIEEAKALANHGIVFGEPKTDIEKVRVWKEKVINQLTGGLAGMAKGRKVKVVNGIGKFTGANTLVVEGEGGATTINFDNAIIAAGSRPIQLPFIPHDDPRVWDSTDALALTTVPGRLLVMGGGIIGLEMGTVYHALGSQIDVVEMLDQVIPAADKDVVKVFTKRISKQFNLMLETKVTVVEAKEDGIYVTMEGKNAPAEPQRYDAVLVAIGRVPNGKMLDAGKAGVEVDDRGFIHVDKQMRTNVPHIFAIGDIVGQPMLAHKGVHEGHVAAEVISGKKHYFDPKVIPSIAYTEPEVAWVGLTEKEAKEKGISYETATFPWAASGRAIASDCADGMTKLIFDKESNRIIGGAIVGTNGGELLGEIGLAIEMGCDAEDIALTIHAHPTLHESVGLAAEIFEGSITDLPNAKAKKKK</sequence>
<keyword evidence="8" id="KW-1015">Disulfide bond</keyword>
<dbReference type="FunFam" id="3.30.390.30:FF:000001">
    <property type="entry name" value="Dihydrolipoyl dehydrogenase"/>
    <property type="match status" value="1"/>
</dbReference>
<dbReference type="Gene3D" id="3.50.50.60">
    <property type="entry name" value="FAD/NAD(P)-binding domain"/>
    <property type="match status" value="2"/>
</dbReference>
<evidence type="ECO:0000256" key="8">
    <source>
        <dbReference type="ARBA" id="ARBA00023157"/>
    </source>
</evidence>
<keyword evidence="7 12" id="KW-0520">NAD</keyword>
<evidence type="ECO:0000256" key="6">
    <source>
        <dbReference type="ARBA" id="ARBA00023002"/>
    </source>
</evidence>
<dbReference type="PANTHER" id="PTHR22912:SF160">
    <property type="entry name" value="DIHYDROLIPOYL DEHYDROGENASE"/>
    <property type="match status" value="1"/>
</dbReference>
<evidence type="ECO:0000256" key="7">
    <source>
        <dbReference type="ARBA" id="ARBA00023027"/>
    </source>
</evidence>
<evidence type="ECO:0000256" key="4">
    <source>
        <dbReference type="ARBA" id="ARBA00022630"/>
    </source>
</evidence>
<feature type="binding site" evidence="12">
    <location>
        <position position="206"/>
    </location>
    <ligand>
        <name>NAD(+)</name>
        <dbReference type="ChEBI" id="CHEBI:57540"/>
    </ligand>
</feature>
<dbReference type="InterPro" id="IPR016156">
    <property type="entry name" value="FAD/NAD-linked_Rdtase_dimer_sf"/>
</dbReference>
<dbReference type="SUPFAM" id="SSF55424">
    <property type="entry name" value="FAD/NAD-linked reductases, dimerisation (C-terminal) domain"/>
    <property type="match status" value="1"/>
</dbReference>
<comment type="similarity">
    <text evidence="1 14">Belongs to the class-I pyridine nucleotide-disulfide oxidoreductase family.</text>
</comment>
<feature type="binding site" evidence="12">
    <location>
        <begin position="183"/>
        <end position="190"/>
    </location>
    <ligand>
        <name>NAD(+)</name>
        <dbReference type="ChEBI" id="CHEBI:57540"/>
    </ligand>
</feature>
<dbReference type="InterPro" id="IPR006258">
    <property type="entry name" value="Lipoamide_DH"/>
</dbReference>
<evidence type="ECO:0000256" key="12">
    <source>
        <dbReference type="PIRSR" id="PIRSR000350-3"/>
    </source>
</evidence>
<dbReference type="InterPro" id="IPR036188">
    <property type="entry name" value="FAD/NAD-bd_sf"/>
</dbReference>
<dbReference type="GO" id="GO:0006979">
    <property type="term" value="P:response to oxidative stress"/>
    <property type="evidence" value="ECO:0007669"/>
    <property type="project" value="UniProtKB-ARBA"/>
</dbReference>
<dbReference type="InterPro" id="IPR023753">
    <property type="entry name" value="FAD/NAD-binding_dom"/>
</dbReference>
<dbReference type="EMBL" id="VTUW01000005">
    <property type="protein sequence ID" value="KAA1194996.1"/>
    <property type="molecule type" value="Genomic_DNA"/>
</dbReference>
<dbReference type="InterPro" id="IPR004099">
    <property type="entry name" value="Pyr_nucl-diS_OxRdtase_dimer"/>
</dbReference>
<keyword evidence="12" id="KW-0547">Nucleotide-binding</keyword>
<feature type="binding site" evidence="12">
    <location>
        <begin position="320"/>
        <end position="323"/>
    </location>
    <ligand>
        <name>FAD</name>
        <dbReference type="ChEBI" id="CHEBI:57692"/>
    </ligand>
</feature>
<feature type="disulfide bond" description="Redox-active" evidence="13">
    <location>
        <begin position="46"/>
        <end position="51"/>
    </location>
</feature>
<dbReference type="EC" id="1.8.1.4" evidence="2 14"/>
<dbReference type="InterPro" id="IPR050151">
    <property type="entry name" value="Class-I_Pyr_Nuc-Dis_Oxidored"/>
</dbReference>
<dbReference type="NCBIfam" id="TIGR01350">
    <property type="entry name" value="lipoamide_DH"/>
    <property type="match status" value="1"/>
</dbReference>
<name>A0A5B0X6U4_9GAMM</name>
<dbReference type="GO" id="GO:0006103">
    <property type="term" value="P:2-oxoglutarate metabolic process"/>
    <property type="evidence" value="ECO:0007669"/>
    <property type="project" value="TreeGrafter"/>
</dbReference>
<protein>
    <recommendedName>
        <fullName evidence="3 14">Dihydrolipoyl dehydrogenase</fullName>
        <ecNumber evidence="2 14">1.8.1.4</ecNumber>
    </recommendedName>
</protein>
<evidence type="ECO:0000256" key="2">
    <source>
        <dbReference type="ARBA" id="ARBA00012608"/>
    </source>
</evidence>
<feature type="active site" description="Proton acceptor" evidence="11">
    <location>
        <position position="446"/>
    </location>
</feature>
<dbReference type="Gene3D" id="3.30.390.30">
    <property type="match status" value="1"/>
</dbReference>
<feature type="binding site" evidence="12">
    <location>
        <position position="314"/>
    </location>
    <ligand>
        <name>FAD</name>
        <dbReference type="ChEBI" id="CHEBI:57692"/>
    </ligand>
</feature>
<keyword evidence="6 14" id="KW-0560">Oxidoreductase</keyword>
<comment type="cofactor">
    <cofactor evidence="12 14">
        <name>FAD</name>
        <dbReference type="ChEBI" id="CHEBI:57692"/>
    </cofactor>
    <text evidence="12 14">Binds 1 FAD per subunit.</text>
</comment>
<organism evidence="17 18">
    <name type="scientific">Photorhabdus heterorhabditis</name>
    <dbReference type="NCBI Taxonomy" id="880156"/>
    <lineage>
        <taxon>Bacteria</taxon>
        <taxon>Pseudomonadati</taxon>
        <taxon>Pseudomonadota</taxon>
        <taxon>Gammaproteobacteria</taxon>
        <taxon>Enterobacterales</taxon>
        <taxon>Morganellaceae</taxon>
        <taxon>Photorhabdus</taxon>
    </lineage>
</organism>
<evidence type="ECO:0000313" key="18">
    <source>
        <dbReference type="Proteomes" id="UP000322184"/>
    </source>
</evidence>
<evidence type="ECO:0000256" key="14">
    <source>
        <dbReference type="RuleBase" id="RU003692"/>
    </source>
</evidence>
<evidence type="ECO:0000256" key="5">
    <source>
        <dbReference type="ARBA" id="ARBA00022827"/>
    </source>
</evidence>
<dbReference type="InterPro" id="IPR012999">
    <property type="entry name" value="Pyr_OxRdtase_I_AS"/>
</dbReference>